<dbReference type="Proteomes" id="UP000005947">
    <property type="component" value="Unassembled WGS sequence"/>
</dbReference>
<dbReference type="EMBL" id="ACGK02000004">
    <property type="protein sequence ID" value="EGF22799.1"/>
    <property type="molecule type" value="Genomic_DNA"/>
</dbReference>
<dbReference type="PANTHER" id="PTHR40026">
    <property type="entry name" value="PROTEIN VEG"/>
    <property type="match status" value="1"/>
</dbReference>
<gene>
    <name evidence="1" type="ORF">HMPREF0091_11125</name>
</gene>
<name>F1T6S4_9ACTN</name>
<evidence type="ECO:0000313" key="1">
    <source>
        <dbReference type="EMBL" id="EGF22799.1"/>
    </source>
</evidence>
<organism evidence="1 2">
    <name type="scientific">Fannyhessea vaginae DSM 15829</name>
    <dbReference type="NCBI Taxonomy" id="525256"/>
    <lineage>
        <taxon>Bacteria</taxon>
        <taxon>Bacillati</taxon>
        <taxon>Actinomycetota</taxon>
        <taxon>Coriobacteriia</taxon>
        <taxon>Coriobacteriales</taxon>
        <taxon>Atopobiaceae</taxon>
        <taxon>Fannyhessea</taxon>
    </lineage>
</organism>
<proteinExistence type="predicted"/>
<dbReference type="GeneID" id="93210768"/>
<dbReference type="eggNOG" id="COG4466">
    <property type="taxonomic scope" value="Bacteria"/>
</dbReference>
<dbReference type="PANTHER" id="PTHR40026:SF1">
    <property type="entry name" value="PROTEIN VEG"/>
    <property type="match status" value="1"/>
</dbReference>
<evidence type="ECO:0000313" key="2">
    <source>
        <dbReference type="Proteomes" id="UP000005947"/>
    </source>
</evidence>
<dbReference type="Gene3D" id="2.30.30.100">
    <property type="match status" value="1"/>
</dbReference>
<sequence length="97" mass="11204">MDSLTPSSLRVEDIREKLKTLEQQRIKVRANMGRSRVVDRMGMLVGVHPSLFVVETEERRGRVERQSFQYVDVLTGAVELFDADTGERLFDCVVEEF</sequence>
<reference evidence="1 2" key="1">
    <citation type="submission" date="2011-02" db="EMBL/GenBank/DDBJ databases">
        <authorList>
            <person name="Muzny D."/>
            <person name="Qin X."/>
            <person name="Buhay C."/>
            <person name="Dugan-Rocha S."/>
            <person name="Ding Y."/>
            <person name="Chen G."/>
            <person name="Hawes A."/>
            <person name="Holder M."/>
            <person name="Jhangiani S."/>
            <person name="Johnson A."/>
            <person name="Khan Z."/>
            <person name="Li Z."/>
            <person name="Liu W."/>
            <person name="Liu X."/>
            <person name="Perez L."/>
            <person name="Shen H."/>
            <person name="Wang Q."/>
            <person name="Watt J."/>
            <person name="Xi L."/>
            <person name="Xin Y."/>
            <person name="Zhou J."/>
            <person name="Deng J."/>
            <person name="Jiang H."/>
            <person name="Liu Y."/>
            <person name="Qu J."/>
            <person name="Song X.-Z."/>
            <person name="Zhang L."/>
            <person name="Villasana D."/>
            <person name="Johnson A."/>
            <person name="Liu J."/>
            <person name="Liyanage D."/>
            <person name="Lorensuhewa L."/>
            <person name="Robinson T."/>
            <person name="Song A."/>
            <person name="Song B.-B."/>
            <person name="Dinh H."/>
            <person name="Thornton R."/>
            <person name="Coyle M."/>
            <person name="Francisco L."/>
            <person name="Jackson L."/>
            <person name="Javaid M."/>
            <person name="Korchina V."/>
            <person name="Kovar C."/>
            <person name="Mata R."/>
            <person name="Mathew T."/>
            <person name="Ngo R."/>
            <person name="Nguyen L."/>
            <person name="Nguyen N."/>
            <person name="Okwuonu G."/>
            <person name="Ongeri F."/>
            <person name="Pham C."/>
            <person name="Simmons D."/>
            <person name="Wilczek-Boney K."/>
            <person name="Hale W."/>
            <person name="Jakkamsetti A."/>
            <person name="Pham P."/>
            <person name="Ruth R."/>
            <person name="San Lucas F."/>
            <person name="Warren J."/>
            <person name="Zhang J."/>
            <person name="Zhao Z."/>
            <person name="Zhou C."/>
            <person name="Zhu D."/>
            <person name="Lee S."/>
            <person name="Bess C."/>
            <person name="Blankenburg K."/>
            <person name="Forbes L."/>
            <person name="Fu Q."/>
            <person name="Gubbala S."/>
            <person name="Hirani K."/>
            <person name="Jayaseelan J.C."/>
            <person name="Lara F."/>
            <person name="Munidasa M."/>
            <person name="Palculict T."/>
            <person name="Patil S."/>
            <person name="Pu L.-L."/>
            <person name="Saada N."/>
            <person name="Tang L."/>
            <person name="Weissenberger G."/>
            <person name="Zhu Y."/>
            <person name="Hemphill L."/>
            <person name="Shang Y."/>
            <person name="Youmans B."/>
            <person name="Ayvaz T."/>
            <person name="Ross M."/>
            <person name="Santibanez J."/>
            <person name="Aqrawi P."/>
            <person name="Gross S."/>
            <person name="Joshi V."/>
            <person name="Fowler G."/>
            <person name="Nazareth L."/>
            <person name="Reid J."/>
            <person name="Worley K."/>
            <person name="Petrosino J."/>
            <person name="Highlander S."/>
            <person name="Gibbs R."/>
        </authorList>
    </citation>
    <scope>NUCLEOTIDE SEQUENCE [LARGE SCALE GENOMIC DNA]</scope>
    <source>
        <strain evidence="1 2">DSM 15829</strain>
    </source>
</reference>
<dbReference type="RefSeq" id="WP_006303335.1">
    <property type="nucleotide sequence ID" value="NZ_ACGK02000004.1"/>
</dbReference>
<dbReference type="Pfam" id="PF06257">
    <property type="entry name" value="VEG"/>
    <property type="match status" value="1"/>
</dbReference>
<dbReference type="GO" id="GO:0006355">
    <property type="term" value="P:regulation of DNA-templated transcription"/>
    <property type="evidence" value="ECO:0007669"/>
    <property type="project" value="InterPro"/>
</dbReference>
<comment type="caution">
    <text evidence="1">The sequence shown here is derived from an EMBL/GenBank/DDBJ whole genome shotgun (WGS) entry which is preliminary data.</text>
</comment>
<keyword evidence="2" id="KW-1185">Reference proteome</keyword>
<dbReference type="AlphaFoldDB" id="F1T6S4"/>
<accession>F1T6S4</accession>
<dbReference type="OrthoDB" id="3175325at2"/>
<dbReference type="InterPro" id="IPR009366">
    <property type="entry name" value="Protein_Veg"/>
</dbReference>
<protein>
    <submittedName>
        <fullName evidence="1">Uncharacterized protein</fullName>
    </submittedName>
</protein>